<dbReference type="Proteomes" id="UP000013525">
    <property type="component" value="Unassembled WGS sequence"/>
</dbReference>
<comment type="caution">
    <text evidence="2">The sequence shown here is derived from an EMBL/GenBank/DDBJ whole genome shotgun (WGS) entry which is preliminary data.</text>
</comment>
<evidence type="ECO:0000256" key="1">
    <source>
        <dbReference type="SAM" id="Phobius"/>
    </source>
</evidence>
<keyword evidence="3" id="KW-1185">Reference proteome</keyword>
<sequence length="51" mass="5198">MNTVLVYALFIVAGIALGGAYSMLKFNKVASAVLAVIAVLAAVGGILQFVE</sequence>
<gene>
    <name evidence="2" type="ORF">Rrhod_0117</name>
</gene>
<keyword evidence="1" id="KW-0812">Transmembrane</keyword>
<reference evidence="2 3" key="1">
    <citation type="journal article" date="2013" name="Genome Announc.">
        <title>Draft Genome Sequence of Rhodococcus rhodnii Strain LMG5362, a Symbiont of Rhodnius prolixus (Hemiptera, Reduviidae, Triatominae), the Principle Vector of Trypanosoma cruzi.</title>
        <authorList>
            <person name="Pachebat J.A."/>
            <person name="van Keulen G."/>
            <person name="Whitten M.M."/>
            <person name="Girdwood S."/>
            <person name="Del Sol R."/>
            <person name="Dyson P.J."/>
            <person name="Facey P.D."/>
        </authorList>
    </citation>
    <scope>NUCLEOTIDE SEQUENCE [LARGE SCALE GENOMIC DNA]</scope>
    <source>
        <strain evidence="2 3">LMG 5362</strain>
    </source>
</reference>
<dbReference type="eggNOG" id="ENOG5031WTI">
    <property type="taxonomic scope" value="Bacteria"/>
</dbReference>
<dbReference type="RefSeq" id="WP_010836196.1">
    <property type="nucleotide sequence ID" value="NZ_APMY01000003.1"/>
</dbReference>
<evidence type="ECO:0000313" key="2">
    <source>
        <dbReference type="EMBL" id="EOM78579.1"/>
    </source>
</evidence>
<keyword evidence="1" id="KW-1133">Transmembrane helix</keyword>
<feature type="transmembrane region" description="Helical" evidence="1">
    <location>
        <begin position="6"/>
        <end position="24"/>
    </location>
</feature>
<dbReference type="EMBL" id="APMY01000003">
    <property type="protein sequence ID" value="EOM78579.1"/>
    <property type="molecule type" value="Genomic_DNA"/>
</dbReference>
<name>R7WWQ7_9NOCA</name>
<protein>
    <submittedName>
        <fullName evidence="2">Uncharacterized protein</fullName>
    </submittedName>
</protein>
<evidence type="ECO:0000313" key="3">
    <source>
        <dbReference type="Proteomes" id="UP000013525"/>
    </source>
</evidence>
<accession>R7WWQ7</accession>
<feature type="transmembrane region" description="Helical" evidence="1">
    <location>
        <begin position="31"/>
        <end position="50"/>
    </location>
</feature>
<dbReference type="PATRIC" id="fig|1273125.3.peg.115"/>
<keyword evidence="1" id="KW-0472">Membrane</keyword>
<proteinExistence type="predicted"/>
<dbReference type="AlphaFoldDB" id="R7WWQ7"/>
<organism evidence="2 3">
    <name type="scientific">Rhodococcus rhodnii LMG 5362</name>
    <dbReference type="NCBI Taxonomy" id="1273125"/>
    <lineage>
        <taxon>Bacteria</taxon>
        <taxon>Bacillati</taxon>
        <taxon>Actinomycetota</taxon>
        <taxon>Actinomycetes</taxon>
        <taxon>Mycobacteriales</taxon>
        <taxon>Nocardiaceae</taxon>
        <taxon>Rhodococcus</taxon>
    </lineage>
</organism>